<evidence type="ECO:0000256" key="3">
    <source>
        <dbReference type="ARBA" id="ARBA00022989"/>
    </source>
</evidence>
<evidence type="ECO:0000313" key="8">
    <source>
        <dbReference type="EMBL" id="VVV99737.1"/>
    </source>
</evidence>
<dbReference type="EMBL" id="LR721780">
    <property type="protein sequence ID" value="VVV99737.1"/>
    <property type="molecule type" value="Genomic_DNA"/>
</dbReference>
<dbReference type="Gramene" id="NC2G0287800.1">
    <property type="protein sequence ID" value="NC2G0287800.1:cds"/>
    <property type="gene ID" value="NC2G0287800"/>
</dbReference>
<keyword evidence="4 6" id="KW-0472">Membrane</keyword>
<reference evidence="8" key="1">
    <citation type="submission" date="2019-09" db="EMBL/GenBank/DDBJ databases">
        <authorList>
            <person name="Zhang L."/>
        </authorList>
    </citation>
    <scope>NUCLEOTIDE SEQUENCE</scope>
</reference>
<feature type="transmembrane region" description="Helical" evidence="6">
    <location>
        <begin position="66"/>
        <end position="91"/>
    </location>
</feature>
<sequence length="253" mass="27960">MADQQRVYPYDVEARPTAPLAPRNALISEKGDPSTPPRIPSYGRRPPPLIFSPPPRRSSNCCCRCLCCFFCVLLVLAVAIAAAAFAIYLIFQPKLPDYSVDRLRLTAFQITPGFPTTLYSQFVVTVTATNPNKKIGIYYESGSRLSVWYTNTSLSTGQLPVFYQGHRNTTVLNVVLTGQNEVGSGLQTALAEQQQTGQIPLDFYADVPVKVKLGSLKLRKVIFRVYCSLVVDSLTVDGRIGIKANDCSFRLKL</sequence>
<dbReference type="GO" id="GO:0098542">
    <property type="term" value="P:defense response to other organism"/>
    <property type="evidence" value="ECO:0007669"/>
    <property type="project" value="InterPro"/>
</dbReference>
<feature type="domain" description="Late embryogenesis abundant protein LEA-2 subgroup" evidence="7">
    <location>
        <begin position="125"/>
        <end position="224"/>
    </location>
</feature>
<evidence type="ECO:0000256" key="4">
    <source>
        <dbReference type="ARBA" id="ARBA00023136"/>
    </source>
</evidence>
<proteinExistence type="predicted"/>
<dbReference type="Pfam" id="PF03168">
    <property type="entry name" value="LEA_2"/>
    <property type="match status" value="1"/>
</dbReference>
<evidence type="ECO:0000256" key="5">
    <source>
        <dbReference type="SAM" id="MobiDB-lite"/>
    </source>
</evidence>
<keyword evidence="2 6" id="KW-0812">Transmembrane</keyword>
<dbReference type="PANTHER" id="PTHR31234">
    <property type="entry name" value="LATE EMBRYOGENESIS ABUNDANT (LEA) HYDROXYPROLINE-RICH GLYCOPROTEIN FAMILY"/>
    <property type="match status" value="1"/>
</dbReference>
<accession>A0A5K1ACN2</accession>
<dbReference type="PANTHER" id="PTHR31234:SF72">
    <property type="entry name" value="NDR1_HIN1-LIKE PROTEIN 6"/>
    <property type="match status" value="1"/>
</dbReference>
<evidence type="ECO:0000256" key="1">
    <source>
        <dbReference type="ARBA" id="ARBA00004167"/>
    </source>
</evidence>
<comment type="subcellular location">
    <subcellularLocation>
        <location evidence="1">Membrane</location>
        <topology evidence="1">Single-pass membrane protein</topology>
    </subcellularLocation>
</comment>
<dbReference type="InterPro" id="IPR004864">
    <property type="entry name" value="LEA_2"/>
</dbReference>
<keyword evidence="3 6" id="KW-1133">Transmembrane helix</keyword>
<protein>
    <recommendedName>
        <fullName evidence="7">Late embryogenesis abundant protein LEA-2 subgroup domain-containing protein</fullName>
    </recommendedName>
</protein>
<evidence type="ECO:0000256" key="2">
    <source>
        <dbReference type="ARBA" id="ARBA00022692"/>
    </source>
</evidence>
<dbReference type="OMA" id="YQGHQNK"/>
<name>A0A5K1ACN2_9MAGN</name>
<feature type="region of interest" description="Disordered" evidence="5">
    <location>
        <begin position="1"/>
        <end position="40"/>
    </location>
</feature>
<organism evidence="8">
    <name type="scientific">Nymphaea colorata</name>
    <name type="common">pocket water lily</name>
    <dbReference type="NCBI Taxonomy" id="210225"/>
    <lineage>
        <taxon>Eukaryota</taxon>
        <taxon>Viridiplantae</taxon>
        <taxon>Streptophyta</taxon>
        <taxon>Embryophyta</taxon>
        <taxon>Tracheophyta</taxon>
        <taxon>Spermatophyta</taxon>
        <taxon>Magnoliopsida</taxon>
        <taxon>Nymphaeales</taxon>
        <taxon>Nymphaeaceae</taxon>
        <taxon>Nymphaea</taxon>
    </lineage>
</organism>
<evidence type="ECO:0000259" key="7">
    <source>
        <dbReference type="Pfam" id="PF03168"/>
    </source>
</evidence>
<gene>
    <name evidence="8" type="ORF">NYM_LOCUS14102</name>
</gene>
<dbReference type="OrthoDB" id="1917746at2759"/>
<dbReference type="AlphaFoldDB" id="A0A5K1ACN2"/>
<dbReference type="GO" id="GO:0005886">
    <property type="term" value="C:plasma membrane"/>
    <property type="evidence" value="ECO:0007669"/>
    <property type="project" value="TreeGrafter"/>
</dbReference>
<dbReference type="InterPro" id="IPR044839">
    <property type="entry name" value="NDR1-like"/>
</dbReference>
<evidence type="ECO:0000256" key="6">
    <source>
        <dbReference type="SAM" id="Phobius"/>
    </source>
</evidence>